<name>A0A286P6P7_9BURK</name>
<evidence type="ECO:0000313" key="4">
    <source>
        <dbReference type="EMBL" id="WFN23344.1"/>
    </source>
</evidence>
<evidence type="ECO:0000313" key="3">
    <source>
        <dbReference type="EMBL" id="MBO1832744.1"/>
    </source>
</evidence>
<dbReference type="EMBL" id="AP018360">
    <property type="protein sequence ID" value="BBA45511.1"/>
    <property type="molecule type" value="Genomic_DNA"/>
</dbReference>
<geneLocation type="plasmid" evidence="4 6">
    <name>unnamed1</name>
</geneLocation>
<geneLocation type="plasmid" evidence="1">
    <name>pBC453</name>
</geneLocation>
<dbReference type="OrthoDB" id="9013524at2"/>
<dbReference type="EMBL" id="JAGEMX010000009">
    <property type="protein sequence ID" value="MBO1832744.1"/>
    <property type="molecule type" value="Genomic_DNA"/>
</dbReference>
<protein>
    <submittedName>
        <fullName evidence="1">Uncharacterized protein</fullName>
    </submittedName>
</protein>
<dbReference type="EMBL" id="CP090643">
    <property type="protein sequence ID" value="WFN23344.1"/>
    <property type="molecule type" value="Genomic_DNA"/>
</dbReference>
<reference evidence="2" key="3">
    <citation type="submission" date="2021-01" db="EMBL/GenBank/DDBJ databases">
        <title>Outbreak of Burkholderia contaminns endophthalmitis traced to a clinical ventilation system.</title>
        <authorList>
            <person name="Lipuma J."/>
            <person name="Spilker T."/>
            <person name="Kratholm J."/>
        </authorList>
    </citation>
    <scope>NUCLEOTIDE SEQUENCE</scope>
    <source>
        <strain evidence="2">HI4954</strain>
    </source>
</reference>
<evidence type="ECO:0000313" key="2">
    <source>
        <dbReference type="EMBL" id="MBK1932045.1"/>
    </source>
</evidence>
<reference evidence="1" key="1">
    <citation type="journal article" date="2016" name="Biosci. Biotechnol. Biochem.">
        <title>Bioconversion of AHX to AOH by resting cells of Burkholderia contaminans CH-1.</title>
        <authorList>
            <person name="Choi J.H."/>
            <person name="Kikuchi A."/>
            <person name="Pumkaeo P."/>
            <person name="Hirai H."/>
            <person name="Tokuyama S."/>
            <person name="Kawagishi H."/>
        </authorList>
    </citation>
    <scope>NUCLEOTIDE SEQUENCE</scope>
    <source>
        <strain evidence="1">CH-1</strain>
        <plasmid evidence="1">pBC453</plasmid>
    </source>
</reference>
<keyword evidence="5" id="KW-1185">Reference proteome</keyword>
<dbReference type="GeneID" id="71059909"/>
<proteinExistence type="predicted"/>
<accession>A0A286P6P7</accession>
<keyword evidence="1" id="KW-0614">Plasmid</keyword>
<dbReference type="RefSeq" id="WP_046543808.1">
    <property type="nucleotide sequence ID" value="NZ_AP018360.1"/>
</dbReference>
<reference evidence="4 6" key="5">
    <citation type="submission" date="2021-12" db="EMBL/GenBank/DDBJ databases">
        <title>Genomic and phenotypic characterization of three Burkholderia contaminans isolates recovered from different sources.</title>
        <authorList>
            <person name="Lopez De Volder A."/>
            <person name="Fan Y."/>
            <person name="Nunvar J."/>
            <person name="Herrera T."/>
            <person name="Timp W."/>
            <person name="Degrossi J."/>
        </authorList>
    </citation>
    <scope>NUCLEOTIDE SEQUENCE [LARGE SCALE GENOMIC DNA]</scope>
    <source>
        <strain evidence="4 6">LMG 23361</strain>
        <plasmid evidence="4 6">unnamed1</plasmid>
    </source>
</reference>
<reference evidence="3 5" key="4">
    <citation type="submission" date="2021-03" db="EMBL/GenBank/DDBJ databases">
        <title>Clinical course, treatment and visual outcome of an outbreak of Burkholderia contaminans endophthalmitis following cataract surgery.</title>
        <authorList>
            <person name="Lind C."/>
            <person name="Olsen K."/>
            <person name="Angelsen N.K."/>
            <person name="Krefting E.A."/>
            <person name="Fossen K."/>
            <person name="Gravningen K."/>
            <person name="Depoorter E."/>
            <person name="Vandamme P."/>
            <person name="Bertelsen G."/>
        </authorList>
    </citation>
    <scope>NUCLEOTIDE SEQUENCE [LARGE SCALE GENOMIC DNA]</scope>
    <source>
        <strain evidence="3 5">51242556</strain>
    </source>
</reference>
<dbReference type="Proteomes" id="UP001220209">
    <property type="component" value="Plasmid unnamed1"/>
</dbReference>
<organism evidence="1">
    <name type="scientific">Burkholderia contaminans</name>
    <dbReference type="NCBI Taxonomy" id="488447"/>
    <lineage>
        <taxon>Bacteria</taxon>
        <taxon>Pseudomonadati</taxon>
        <taxon>Pseudomonadota</taxon>
        <taxon>Betaproteobacteria</taxon>
        <taxon>Burkholderiales</taxon>
        <taxon>Burkholderiaceae</taxon>
        <taxon>Burkholderia</taxon>
        <taxon>Burkholderia cepacia complex</taxon>
    </lineage>
</organism>
<dbReference type="EMBL" id="JAENIB010000007">
    <property type="protein sequence ID" value="MBK1932045.1"/>
    <property type="molecule type" value="Genomic_DNA"/>
</dbReference>
<gene>
    <name evidence="1" type="ORF">BCCH1_80220</name>
    <name evidence="3" type="ORF">J4M89_25490</name>
    <name evidence="2" type="ORF">JIN94_19335</name>
    <name evidence="4" type="ORF">LXE91_40120</name>
</gene>
<evidence type="ECO:0000313" key="6">
    <source>
        <dbReference type="Proteomes" id="UP001220209"/>
    </source>
</evidence>
<sequence length="117" mass="12756">MDSPTASYLTDDRDLPEEEQQRLVIFFGGNDDLYVQVAPKNGSTLHGVRLSTSGGASMHCPGLVPALADAYRAMKAAEEGVKLDGLASREELDAELRAWRTRFPDLTFDGLSEIVDV</sequence>
<dbReference type="AlphaFoldDB" id="A0A286P6P7"/>
<evidence type="ECO:0000313" key="1">
    <source>
        <dbReference type="EMBL" id="BBA45511.1"/>
    </source>
</evidence>
<dbReference type="Proteomes" id="UP000611459">
    <property type="component" value="Unassembled WGS sequence"/>
</dbReference>
<evidence type="ECO:0000313" key="5">
    <source>
        <dbReference type="Proteomes" id="UP000664048"/>
    </source>
</evidence>
<reference evidence="1" key="2">
    <citation type="journal article" date="2017" name="Genome Announc.">
        <title>High-Quality Draft Genome Sequence of Burkholderia contaminans CH-1, a Gram-Negative Bacterium That Metabolizes 2-Azahypoxanthine, a Plant Growth-Regulating Compound.</title>
        <authorList>
            <person name="Choi J.-H."/>
            <person name="Sugiura H."/>
            <person name="Moriuchi R."/>
            <person name="Kawagishi H."/>
            <person name="Dohra H."/>
        </authorList>
    </citation>
    <scope>NUCLEOTIDE SEQUENCE</scope>
    <source>
        <strain evidence="1">CH-1</strain>
        <plasmid evidence="1">pBC453</plasmid>
    </source>
</reference>
<dbReference type="Proteomes" id="UP000664048">
    <property type="component" value="Unassembled WGS sequence"/>
</dbReference>